<dbReference type="AlphaFoldDB" id="A0AAP3DJH3"/>
<dbReference type="Proteomes" id="UP001077662">
    <property type="component" value="Unassembled WGS sequence"/>
</dbReference>
<proteinExistence type="predicted"/>
<protein>
    <recommendedName>
        <fullName evidence="4">Phage tail protein</fullName>
    </recommendedName>
</protein>
<feature type="region of interest" description="Disordered" evidence="1">
    <location>
        <begin position="203"/>
        <end position="241"/>
    </location>
</feature>
<evidence type="ECO:0000256" key="1">
    <source>
        <dbReference type="SAM" id="MobiDB-lite"/>
    </source>
</evidence>
<sequence length="277" mass="29375">MAIYPVMTITQRGKELYAKSQTGTAITYTRMRIGSGSYAGDPSILTDLVQPIDYVSINSFSRTGSTAHIKAVFQNNNITQTTYSCEIGIFANDPDLGEIMYAYTNAGTKGDHIPPISTGPFSREFQLNVAVGTASQVVANIPDTLFVPLAGGTMTGPLILSGNPTQALQASPKQYVDEKVAETSSDFETHSKNFSNPHKVTASQVGAETPAEAQAKANAAENNAKNASVPRTGGTMTGPLIAQNNTSYGAKQVRNIILSTNDPTGGDNGDIWIKYKA</sequence>
<accession>A0AAP3DJH3</accession>
<dbReference type="EMBL" id="JAPTNE010000024">
    <property type="protein sequence ID" value="MCZ0808812.1"/>
    <property type="molecule type" value="Genomic_DNA"/>
</dbReference>
<evidence type="ECO:0000313" key="3">
    <source>
        <dbReference type="Proteomes" id="UP001077662"/>
    </source>
</evidence>
<name>A0AAP3DJH3_BRELA</name>
<comment type="caution">
    <text evidence="2">The sequence shown here is derived from an EMBL/GenBank/DDBJ whole genome shotgun (WGS) entry which is preliminary data.</text>
</comment>
<evidence type="ECO:0000313" key="2">
    <source>
        <dbReference type="EMBL" id="MCZ0808812.1"/>
    </source>
</evidence>
<evidence type="ECO:0008006" key="4">
    <source>
        <dbReference type="Google" id="ProtNLM"/>
    </source>
</evidence>
<reference evidence="2" key="1">
    <citation type="submission" date="2022-09" db="EMBL/GenBank/DDBJ databases">
        <title>Genome analysis and characterization of larvicidal activity of Brevibacillus strains.</title>
        <authorList>
            <person name="Patrusheva E.V."/>
            <person name="Izotova A.O."/>
            <person name="Toshchakov S.V."/>
            <person name="Sineoky S.P."/>
        </authorList>
    </citation>
    <scope>NUCLEOTIDE SEQUENCE</scope>
    <source>
        <strain evidence="2">VKPM_B-13247</strain>
    </source>
</reference>
<dbReference type="RefSeq" id="WP_258434255.1">
    <property type="nucleotide sequence ID" value="NZ_JANSGW010000024.1"/>
</dbReference>
<gene>
    <name evidence="2" type="ORF">O0554_18150</name>
</gene>
<organism evidence="2 3">
    <name type="scientific">Brevibacillus laterosporus</name>
    <name type="common">Bacillus laterosporus</name>
    <dbReference type="NCBI Taxonomy" id="1465"/>
    <lineage>
        <taxon>Bacteria</taxon>
        <taxon>Bacillati</taxon>
        <taxon>Bacillota</taxon>
        <taxon>Bacilli</taxon>
        <taxon>Bacillales</taxon>
        <taxon>Paenibacillaceae</taxon>
        <taxon>Brevibacillus</taxon>
    </lineage>
</organism>
<feature type="compositionally biased region" description="Low complexity" evidence="1">
    <location>
        <begin position="211"/>
        <end position="227"/>
    </location>
</feature>